<dbReference type="GO" id="GO:0008270">
    <property type="term" value="F:zinc ion binding"/>
    <property type="evidence" value="ECO:0007669"/>
    <property type="project" value="UniProtKB-KW"/>
</dbReference>
<dbReference type="PROSITE" id="PS50102">
    <property type="entry name" value="RRM"/>
    <property type="match status" value="1"/>
</dbReference>
<feature type="zinc finger region" description="C3H1-type" evidence="2">
    <location>
        <begin position="122"/>
        <end position="149"/>
    </location>
</feature>
<keyword evidence="2" id="KW-0863">Zinc-finger</keyword>
<name>L2GLD1_VITCO</name>
<reference evidence="6" key="1">
    <citation type="submission" date="2011-05" db="EMBL/GenBank/DDBJ databases">
        <title>The genome sequence of Vittaforma corneae strain ATCC 50505.</title>
        <authorList>
            <consortium name="The Broad Institute Genome Sequencing Platform"/>
            <person name="Cuomo C."/>
            <person name="Didier E."/>
            <person name="Bowers L."/>
            <person name="Young S.K."/>
            <person name="Zeng Q."/>
            <person name="Gargeya S."/>
            <person name="Fitzgerald M."/>
            <person name="Haas B."/>
            <person name="Abouelleil A."/>
            <person name="Alvarado L."/>
            <person name="Arachchi H.M."/>
            <person name="Berlin A."/>
            <person name="Chapman S.B."/>
            <person name="Gearin G."/>
            <person name="Goldberg J."/>
            <person name="Griggs A."/>
            <person name="Gujja S."/>
            <person name="Hansen M."/>
            <person name="Heiman D."/>
            <person name="Howarth C."/>
            <person name="Larimer J."/>
            <person name="Lui A."/>
            <person name="MacDonald P.J.P."/>
            <person name="McCowen C."/>
            <person name="Montmayeur A."/>
            <person name="Murphy C."/>
            <person name="Neiman D."/>
            <person name="Pearson M."/>
            <person name="Priest M."/>
            <person name="Roberts A."/>
            <person name="Saif S."/>
            <person name="Shea T."/>
            <person name="Sisk P."/>
            <person name="Stolte C."/>
            <person name="Sykes S."/>
            <person name="Wortman J."/>
            <person name="Nusbaum C."/>
            <person name="Birren B."/>
        </authorList>
    </citation>
    <scope>NUCLEOTIDE SEQUENCE [LARGE SCALE GENOMIC DNA]</scope>
    <source>
        <strain evidence="6">ATCC 50505</strain>
    </source>
</reference>
<keyword evidence="2" id="KW-0479">Metal-binding</keyword>
<keyword evidence="1" id="KW-0694">RNA-binding</keyword>
<dbReference type="RefSeq" id="XP_007605325.1">
    <property type="nucleotide sequence ID" value="XM_007605263.1"/>
</dbReference>
<protein>
    <recommendedName>
        <fullName evidence="7">RRM domain-containing protein</fullName>
    </recommendedName>
</protein>
<dbReference type="STRING" id="993615.L2GLD1"/>
<dbReference type="EMBL" id="JH370150">
    <property type="protein sequence ID" value="ELA41087.1"/>
    <property type="molecule type" value="Genomic_DNA"/>
</dbReference>
<dbReference type="PANTHER" id="PTHR12603:SF0">
    <property type="entry name" value="CCR4-NOT TRANSCRIPTION COMPLEX SUBUNIT 4"/>
    <property type="match status" value="1"/>
</dbReference>
<dbReference type="InterPro" id="IPR034261">
    <property type="entry name" value="CNOT4_RRM"/>
</dbReference>
<sequence>MQNQILDYFNIRVVQRNLVYVIGIPQKYAEEEALKRHEFFGQFGSIKKIIINKRTHFCDPFRCTAEPTAIGIKGQVLQGDLIKNAESTASAYITFNSDNEAKWCIQEVDESMLDGKILRCTYGTTKYCSFYLKNIPCQNNECMYLHENRPPNDILTKDELLSTKHKLHDFEPNNRGVERIGKRKRFDFLDDIIHLKTHITFKPPRRILFEPKDFNQM</sequence>
<evidence type="ECO:0000313" key="6">
    <source>
        <dbReference type="Proteomes" id="UP000011082"/>
    </source>
</evidence>
<dbReference type="InterPro" id="IPR035979">
    <property type="entry name" value="RBD_domain_sf"/>
</dbReference>
<dbReference type="PANTHER" id="PTHR12603">
    <property type="entry name" value="CCR4-NOT TRANSCRIPTION COMPLEX RELATED"/>
    <property type="match status" value="1"/>
</dbReference>
<proteinExistence type="predicted"/>
<evidence type="ECO:0000259" key="4">
    <source>
        <dbReference type="PROSITE" id="PS50103"/>
    </source>
</evidence>
<dbReference type="HOGENOM" id="CLU_119160_0_0_1"/>
<dbReference type="GO" id="GO:0003723">
    <property type="term" value="F:RNA binding"/>
    <property type="evidence" value="ECO:0007669"/>
    <property type="project" value="UniProtKB-UniRule"/>
</dbReference>
<dbReference type="GO" id="GO:0016567">
    <property type="term" value="P:protein ubiquitination"/>
    <property type="evidence" value="ECO:0007669"/>
    <property type="project" value="TreeGrafter"/>
</dbReference>
<evidence type="ECO:0000259" key="3">
    <source>
        <dbReference type="PROSITE" id="PS50102"/>
    </source>
</evidence>
<dbReference type="GO" id="GO:0004842">
    <property type="term" value="F:ubiquitin-protein transferase activity"/>
    <property type="evidence" value="ECO:0007669"/>
    <property type="project" value="InterPro"/>
</dbReference>
<dbReference type="GeneID" id="19882590"/>
<dbReference type="SUPFAM" id="SSF54928">
    <property type="entry name" value="RNA-binding domain, RBD"/>
    <property type="match status" value="1"/>
</dbReference>
<dbReference type="InterPro" id="IPR012677">
    <property type="entry name" value="Nucleotide-bd_a/b_plait_sf"/>
</dbReference>
<dbReference type="GO" id="GO:0030014">
    <property type="term" value="C:CCR4-NOT complex"/>
    <property type="evidence" value="ECO:0007669"/>
    <property type="project" value="InterPro"/>
</dbReference>
<organism evidence="5 6">
    <name type="scientific">Vittaforma corneae (strain ATCC 50505)</name>
    <name type="common">Microsporidian parasite</name>
    <name type="synonym">Nosema corneum</name>
    <dbReference type="NCBI Taxonomy" id="993615"/>
    <lineage>
        <taxon>Eukaryota</taxon>
        <taxon>Fungi</taxon>
        <taxon>Fungi incertae sedis</taxon>
        <taxon>Microsporidia</taxon>
        <taxon>Nosematidae</taxon>
        <taxon>Vittaforma</taxon>
    </lineage>
</organism>
<evidence type="ECO:0008006" key="7">
    <source>
        <dbReference type="Google" id="ProtNLM"/>
    </source>
</evidence>
<dbReference type="SMART" id="SM00361">
    <property type="entry name" value="RRM_1"/>
    <property type="match status" value="1"/>
</dbReference>
<dbReference type="OMA" id="IREMDGF"/>
<dbReference type="CDD" id="cd12438">
    <property type="entry name" value="RRM_CNOT4"/>
    <property type="match status" value="1"/>
</dbReference>
<dbReference type="PROSITE" id="PS50103">
    <property type="entry name" value="ZF_C3H1"/>
    <property type="match status" value="1"/>
</dbReference>
<dbReference type="Proteomes" id="UP000011082">
    <property type="component" value="Unassembled WGS sequence"/>
</dbReference>
<dbReference type="OrthoDB" id="1923159at2759"/>
<feature type="domain" description="RRM" evidence="3">
    <location>
        <begin position="17"/>
        <end position="125"/>
    </location>
</feature>
<gene>
    <name evidence="5" type="ORF">VICG_01880</name>
</gene>
<dbReference type="InterPro" id="IPR003954">
    <property type="entry name" value="RRM_euk-type"/>
</dbReference>
<dbReference type="InterPro" id="IPR039780">
    <property type="entry name" value="Mot2"/>
</dbReference>
<dbReference type="AlphaFoldDB" id="L2GLD1"/>
<evidence type="ECO:0000256" key="1">
    <source>
        <dbReference type="PROSITE-ProRule" id="PRU00176"/>
    </source>
</evidence>
<dbReference type="InterPro" id="IPR000571">
    <property type="entry name" value="Znf_CCCH"/>
</dbReference>
<accession>L2GLD1</accession>
<keyword evidence="6" id="KW-1185">Reference proteome</keyword>
<feature type="domain" description="C3H1-type" evidence="4">
    <location>
        <begin position="122"/>
        <end position="149"/>
    </location>
</feature>
<evidence type="ECO:0000313" key="5">
    <source>
        <dbReference type="EMBL" id="ELA41087.1"/>
    </source>
</evidence>
<dbReference type="InterPro" id="IPR000504">
    <property type="entry name" value="RRM_dom"/>
</dbReference>
<dbReference type="Gene3D" id="3.30.70.330">
    <property type="match status" value="1"/>
</dbReference>
<keyword evidence="2" id="KW-0862">Zinc</keyword>
<dbReference type="VEuPathDB" id="MicrosporidiaDB:VICG_01880"/>
<dbReference type="InParanoid" id="L2GLD1"/>
<evidence type="ECO:0000256" key="2">
    <source>
        <dbReference type="PROSITE-ProRule" id="PRU00723"/>
    </source>
</evidence>